<evidence type="ECO:0000313" key="1">
    <source>
        <dbReference type="EMBL" id="GAH51862.1"/>
    </source>
</evidence>
<reference evidence="1" key="1">
    <citation type="journal article" date="2014" name="Front. Microbiol.">
        <title>High frequency of phylogenetically diverse reductive dehalogenase-homologous genes in deep subseafloor sedimentary metagenomes.</title>
        <authorList>
            <person name="Kawai M."/>
            <person name="Futagami T."/>
            <person name="Toyoda A."/>
            <person name="Takaki Y."/>
            <person name="Nishi S."/>
            <person name="Hori S."/>
            <person name="Arai W."/>
            <person name="Tsubouchi T."/>
            <person name="Morono Y."/>
            <person name="Uchiyama I."/>
            <person name="Ito T."/>
            <person name="Fujiyama A."/>
            <person name="Inagaki F."/>
            <person name="Takami H."/>
        </authorList>
    </citation>
    <scope>NUCLEOTIDE SEQUENCE</scope>
    <source>
        <strain evidence="1">Expedition CK06-06</strain>
    </source>
</reference>
<feature type="non-terminal residue" evidence="1">
    <location>
        <position position="1"/>
    </location>
</feature>
<name>X1G3M9_9ZZZZ</name>
<feature type="non-terminal residue" evidence="1">
    <location>
        <position position="101"/>
    </location>
</feature>
<gene>
    <name evidence="1" type="ORF">S03H2_26540</name>
</gene>
<organism evidence="1">
    <name type="scientific">marine sediment metagenome</name>
    <dbReference type="NCBI Taxonomy" id="412755"/>
    <lineage>
        <taxon>unclassified sequences</taxon>
        <taxon>metagenomes</taxon>
        <taxon>ecological metagenomes</taxon>
    </lineage>
</organism>
<comment type="caution">
    <text evidence="1">The sequence shown here is derived from an EMBL/GenBank/DDBJ whole genome shotgun (WGS) entry which is preliminary data.</text>
</comment>
<proteinExistence type="predicted"/>
<dbReference type="AlphaFoldDB" id="X1G3M9"/>
<protein>
    <submittedName>
        <fullName evidence="1">Uncharacterized protein</fullName>
    </submittedName>
</protein>
<dbReference type="EMBL" id="BARU01015438">
    <property type="protein sequence ID" value="GAH51862.1"/>
    <property type="molecule type" value="Genomic_DNA"/>
</dbReference>
<sequence>NNCDEREKSGIYRRKRKMQIGEIHARFLEELLAAERKFPGWPMDVIHAAAIATEEKGELLKAAIDFYFGRGTREEVLEEAIQVGAMATRFLMHLEDYRPEA</sequence>
<accession>X1G3M9</accession>